<keyword evidence="1" id="KW-0175">Coiled coil</keyword>
<keyword evidence="2" id="KW-0472">Membrane</keyword>
<sequence length="174" mass="18874">MTLRWACEIAGVLLAVLGGVIGVRGFVLTWGEFSPHRRLTQDERDRMRGVGRKIIGVIRTFADSALDMWRVFVGSSPEVTLGSSVGLAPSEAHKLIRAPIDTSKPLADVVRALQEQDQEKLDQLREQMGSLEAKITEVAVGGLKLQVVGLLLVTVGTLLAALPALAYDSPWHHS</sequence>
<evidence type="ECO:0000313" key="3">
    <source>
        <dbReference type="EMBL" id="TWE18624.1"/>
    </source>
</evidence>
<keyword evidence="2" id="KW-1133">Transmembrane helix</keyword>
<proteinExistence type="predicted"/>
<comment type="caution">
    <text evidence="3">The sequence shown here is derived from an EMBL/GenBank/DDBJ whole genome shotgun (WGS) entry which is preliminary data.</text>
</comment>
<dbReference type="AlphaFoldDB" id="A0A561ESP0"/>
<feature type="transmembrane region" description="Helical" evidence="2">
    <location>
        <begin position="147"/>
        <end position="167"/>
    </location>
</feature>
<gene>
    <name evidence="3" type="ORF">FB465_3705</name>
</gene>
<dbReference type="EMBL" id="VIVR01000001">
    <property type="protein sequence ID" value="TWE18624.1"/>
    <property type="molecule type" value="Genomic_DNA"/>
</dbReference>
<evidence type="ECO:0000256" key="2">
    <source>
        <dbReference type="SAM" id="Phobius"/>
    </source>
</evidence>
<name>A0A561ESP0_9ACTN</name>
<dbReference type="RefSeq" id="WP_145791991.1">
    <property type="nucleotide sequence ID" value="NZ_VIVR01000001.1"/>
</dbReference>
<evidence type="ECO:0000256" key="1">
    <source>
        <dbReference type="SAM" id="Coils"/>
    </source>
</evidence>
<accession>A0A561ESP0</accession>
<feature type="coiled-coil region" evidence="1">
    <location>
        <begin position="107"/>
        <end position="134"/>
    </location>
</feature>
<keyword evidence="2" id="KW-0812">Transmembrane</keyword>
<feature type="transmembrane region" description="Helical" evidence="2">
    <location>
        <begin position="12"/>
        <end position="31"/>
    </location>
</feature>
<reference evidence="3 4" key="1">
    <citation type="submission" date="2019-06" db="EMBL/GenBank/DDBJ databases">
        <title>Sequencing the genomes of 1000 actinobacteria strains.</title>
        <authorList>
            <person name="Klenk H.-P."/>
        </authorList>
    </citation>
    <scope>NUCLEOTIDE SEQUENCE [LARGE SCALE GENOMIC DNA]</scope>
    <source>
        <strain evidence="3 4">DSM 41649</strain>
    </source>
</reference>
<organism evidence="3 4">
    <name type="scientific">Kitasatospora atroaurantiaca</name>
    <dbReference type="NCBI Taxonomy" id="285545"/>
    <lineage>
        <taxon>Bacteria</taxon>
        <taxon>Bacillati</taxon>
        <taxon>Actinomycetota</taxon>
        <taxon>Actinomycetes</taxon>
        <taxon>Kitasatosporales</taxon>
        <taxon>Streptomycetaceae</taxon>
        <taxon>Kitasatospora</taxon>
    </lineage>
</organism>
<protein>
    <submittedName>
        <fullName evidence="3">Uncharacterized protein</fullName>
    </submittedName>
</protein>
<keyword evidence="4" id="KW-1185">Reference proteome</keyword>
<evidence type="ECO:0000313" key="4">
    <source>
        <dbReference type="Proteomes" id="UP000318416"/>
    </source>
</evidence>
<dbReference type="Proteomes" id="UP000318416">
    <property type="component" value="Unassembled WGS sequence"/>
</dbReference>